<name>A0ABM8U9L1_9BURK</name>
<keyword evidence="2" id="KW-1185">Reference proteome</keyword>
<reference evidence="1 2" key="1">
    <citation type="submission" date="2021-04" db="EMBL/GenBank/DDBJ databases">
        <authorList>
            <person name="Vanwijnsberghe S."/>
        </authorList>
    </citation>
    <scope>NUCLEOTIDE SEQUENCE [LARGE SCALE GENOMIC DNA]</scope>
    <source>
        <strain evidence="1 2">LMG 32171</strain>
    </source>
</reference>
<dbReference type="EMBL" id="CAJQYY010000033">
    <property type="protein sequence ID" value="CAG4919700.1"/>
    <property type="molecule type" value="Genomic_DNA"/>
</dbReference>
<organism evidence="1 2">
    <name type="scientific">Paraburkholderia gardini</name>
    <dbReference type="NCBI Taxonomy" id="2823469"/>
    <lineage>
        <taxon>Bacteria</taxon>
        <taxon>Pseudomonadati</taxon>
        <taxon>Pseudomonadota</taxon>
        <taxon>Betaproteobacteria</taxon>
        <taxon>Burkholderiales</taxon>
        <taxon>Burkholderiaceae</taxon>
        <taxon>Paraburkholderia</taxon>
    </lineage>
</organism>
<proteinExistence type="predicted"/>
<evidence type="ECO:0000313" key="1">
    <source>
        <dbReference type="EMBL" id="CAG4919700.1"/>
    </source>
</evidence>
<accession>A0ABM8U9L1</accession>
<gene>
    <name evidence="1" type="ORF">R54767_04635</name>
</gene>
<protein>
    <submittedName>
        <fullName evidence="1">Uncharacterized protein</fullName>
    </submittedName>
</protein>
<dbReference type="Proteomes" id="UP000789752">
    <property type="component" value="Unassembled WGS sequence"/>
</dbReference>
<sequence length="50" mass="5505">MFRLPPGAACYIQNPRTNALPTFYPRADDAIRTGAMAGAKIVPKVIRYPI</sequence>
<evidence type="ECO:0000313" key="2">
    <source>
        <dbReference type="Proteomes" id="UP000789752"/>
    </source>
</evidence>
<comment type="caution">
    <text evidence="1">The sequence shown here is derived from an EMBL/GenBank/DDBJ whole genome shotgun (WGS) entry which is preliminary data.</text>
</comment>